<dbReference type="GeneID" id="29987301"/>
<gene>
    <name evidence="2" type="ORF">TGAM01_v201660</name>
</gene>
<organism evidence="2 3">
    <name type="scientific">Trichoderma gamsii</name>
    <dbReference type="NCBI Taxonomy" id="398673"/>
    <lineage>
        <taxon>Eukaryota</taxon>
        <taxon>Fungi</taxon>
        <taxon>Dikarya</taxon>
        <taxon>Ascomycota</taxon>
        <taxon>Pezizomycotina</taxon>
        <taxon>Sordariomycetes</taxon>
        <taxon>Hypocreomycetidae</taxon>
        <taxon>Hypocreales</taxon>
        <taxon>Hypocreaceae</taxon>
        <taxon>Trichoderma</taxon>
    </lineage>
</organism>
<accession>A0A2P4ZYT0</accession>
<dbReference type="Pfam" id="PF26639">
    <property type="entry name" value="Het-6_barrel"/>
    <property type="match status" value="1"/>
</dbReference>
<sequence length="614" mass="69038">MGDLNTDAATSSPYPGPALPTPNHIRIVSLQPGSNEPITCELIIAEIHSDISYEALSYTWGDPDDRQAVFIKAHEHERPKELFVTSNCVSALRRLRYQDRPRNLWIDTLSIDQSNVAERNHQVSLMAAIYSSATTVAIYLGEASMDSDLAVDFIIECDKPSSDTNSLSYPKSEELVQALSSFFRRPWFTRVWIIQEVVLPATGMAYCGDKALSWSTIKQFSNWNTTNKWLQQLPFVVSAPSVSLTEHHVESPMLKLLIQARHCEATDPRDKIYSMLSLLDKSGKQFGLKPRYEDPVAKVYTDCALALIPDSGYGLLSAMQGDSTMDGLPSWVPDWSVQPKREILGTSLRIAQNRPQIFEKRADNPKSPQIVLDESTTGAIKDPARLRIAGYACGKITKMGSPYLAGQGLFPLREWKSLLQDEAVVGRRKANVVPQYYHGNDSNEYFFHEIISTYSAGYDNAIIRFVRKERALERDGSALSWEARVRQMASERNSAQATEDSLLPFTDIPFRLAAKDQPPSYLLYVQAILRHCHSRRFFITDTGYMGIGPEDAKIGDEIYICVDAAVPFVFRDSRKISSAQSTKAFQLVGECYIDKKAWKDLEDRTSSPQYLDVI</sequence>
<dbReference type="PANTHER" id="PTHR24148">
    <property type="entry name" value="ANKYRIN REPEAT DOMAIN-CONTAINING PROTEIN 39 HOMOLOG-RELATED"/>
    <property type="match status" value="1"/>
</dbReference>
<protein>
    <recommendedName>
        <fullName evidence="1">Heterokaryon incompatibility domain-containing protein</fullName>
    </recommendedName>
</protein>
<evidence type="ECO:0000313" key="2">
    <source>
        <dbReference type="EMBL" id="PON29411.1"/>
    </source>
</evidence>
<dbReference type="Proteomes" id="UP000054821">
    <property type="component" value="Unassembled WGS sequence"/>
</dbReference>
<dbReference type="EMBL" id="JPDN02000004">
    <property type="protein sequence ID" value="PON29411.1"/>
    <property type="molecule type" value="Genomic_DNA"/>
</dbReference>
<evidence type="ECO:0000313" key="3">
    <source>
        <dbReference type="Proteomes" id="UP000054821"/>
    </source>
</evidence>
<keyword evidence="3" id="KW-1185">Reference proteome</keyword>
<evidence type="ECO:0000259" key="1">
    <source>
        <dbReference type="Pfam" id="PF06985"/>
    </source>
</evidence>
<dbReference type="InterPro" id="IPR010730">
    <property type="entry name" value="HET"/>
</dbReference>
<name>A0A2P4ZYT0_9HYPO</name>
<reference evidence="2 3" key="1">
    <citation type="journal article" date="2016" name="Genome Announc.">
        <title>Draft Whole-Genome Sequence of Trichoderma gamsii T6085, a Promising Biocontrol Agent of Fusarium Head Blight on Wheat.</title>
        <authorList>
            <person name="Baroncelli R."/>
            <person name="Zapparata A."/>
            <person name="Piaggeschi G."/>
            <person name="Sarrocco S."/>
            <person name="Vannacci G."/>
        </authorList>
    </citation>
    <scope>NUCLEOTIDE SEQUENCE [LARGE SCALE GENOMIC DNA]</scope>
    <source>
        <strain evidence="2 3">T6085</strain>
    </source>
</reference>
<comment type="caution">
    <text evidence="2">The sequence shown here is derived from an EMBL/GenBank/DDBJ whole genome shotgun (WGS) entry which is preliminary data.</text>
</comment>
<proteinExistence type="predicted"/>
<dbReference type="STRING" id="398673.A0A2P4ZYT0"/>
<feature type="domain" description="Heterokaryon incompatibility" evidence="1">
    <location>
        <begin position="53"/>
        <end position="196"/>
    </location>
</feature>
<dbReference type="Pfam" id="PF06985">
    <property type="entry name" value="HET"/>
    <property type="match status" value="1"/>
</dbReference>
<dbReference type="AlphaFoldDB" id="A0A2P4ZYT0"/>
<dbReference type="InterPro" id="IPR052895">
    <property type="entry name" value="HetReg/Transcr_Mod"/>
</dbReference>
<dbReference type="PANTHER" id="PTHR24148:SF73">
    <property type="entry name" value="HET DOMAIN PROTEIN (AFU_ORTHOLOGUE AFUA_8G01020)"/>
    <property type="match status" value="1"/>
</dbReference>
<dbReference type="RefSeq" id="XP_018659552.1">
    <property type="nucleotide sequence ID" value="XM_018807218.1"/>
</dbReference>